<sequence>MLSAPNRLRRSADFSATVRQGARAGRPNLVVHCVIRDAPEAPRVGLTVGAAVGNSVVRHRVSRQLRALIAPLLSSMPLGSQVVVRALPGAGSCGFQGLDADFRSGLAAAVKKAELKKGSSARVPS</sequence>
<dbReference type="InterPro" id="IPR014721">
    <property type="entry name" value="Ribsml_uS5_D2-typ_fold_subgr"/>
</dbReference>
<dbReference type="GO" id="GO:0004526">
    <property type="term" value="F:ribonuclease P activity"/>
    <property type="evidence" value="ECO:0007669"/>
    <property type="project" value="InterPro"/>
</dbReference>
<dbReference type="InterPro" id="IPR020568">
    <property type="entry name" value="Ribosomal_Su5_D2-typ_SF"/>
</dbReference>
<gene>
    <name evidence="6" type="ORF">UFOPK3495_01004</name>
    <name evidence="7" type="ORF">UFOPK4237_00987</name>
</gene>
<dbReference type="InterPro" id="IPR000100">
    <property type="entry name" value="RNase_P"/>
</dbReference>
<evidence type="ECO:0000256" key="2">
    <source>
        <dbReference type="ARBA" id="ARBA00022722"/>
    </source>
</evidence>
<keyword evidence="2" id="KW-0540">Nuclease</keyword>
<dbReference type="AlphaFoldDB" id="A0A6J7G1Y1"/>
<evidence type="ECO:0000256" key="3">
    <source>
        <dbReference type="ARBA" id="ARBA00022759"/>
    </source>
</evidence>
<dbReference type="GO" id="GO:0000049">
    <property type="term" value="F:tRNA binding"/>
    <property type="evidence" value="ECO:0007669"/>
    <property type="project" value="InterPro"/>
</dbReference>
<accession>A0A6J7G1Y1</accession>
<keyword evidence="3" id="KW-0255">Endonuclease</keyword>
<dbReference type="Gene3D" id="3.30.230.10">
    <property type="match status" value="1"/>
</dbReference>
<dbReference type="NCBIfam" id="TIGR00188">
    <property type="entry name" value="rnpA"/>
    <property type="match status" value="1"/>
</dbReference>
<reference evidence="6" key="1">
    <citation type="submission" date="2020-05" db="EMBL/GenBank/DDBJ databases">
        <authorList>
            <person name="Chiriac C."/>
            <person name="Salcher M."/>
            <person name="Ghai R."/>
            <person name="Kavagutti S V."/>
        </authorList>
    </citation>
    <scope>NUCLEOTIDE SEQUENCE</scope>
</reference>
<evidence type="ECO:0000256" key="5">
    <source>
        <dbReference type="ARBA" id="ARBA00022884"/>
    </source>
</evidence>
<dbReference type="PANTHER" id="PTHR33992:SF1">
    <property type="entry name" value="RIBONUCLEASE P PROTEIN COMPONENT"/>
    <property type="match status" value="1"/>
</dbReference>
<dbReference type="EMBL" id="CAFBMC010000051">
    <property type="protein sequence ID" value="CAB4901907.1"/>
    <property type="molecule type" value="Genomic_DNA"/>
</dbReference>
<dbReference type="GO" id="GO:0042781">
    <property type="term" value="F:3'-tRNA processing endoribonuclease activity"/>
    <property type="evidence" value="ECO:0007669"/>
    <property type="project" value="TreeGrafter"/>
</dbReference>
<evidence type="ECO:0000313" key="7">
    <source>
        <dbReference type="EMBL" id="CAB5039434.1"/>
    </source>
</evidence>
<organism evidence="6">
    <name type="scientific">freshwater metagenome</name>
    <dbReference type="NCBI Taxonomy" id="449393"/>
    <lineage>
        <taxon>unclassified sequences</taxon>
        <taxon>metagenomes</taxon>
        <taxon>ecological metagenomes</taxon>
    </lineage>
</organism>
<protein>
    <submittedName>
        <fullName evidence="6">Unannotated protein</fullName>
    </submittedName>
</protein>
<dbReference type="EMBL" id="CAFBPZ010000062">
    <property type="protein sequence ID" value="CAB5039434.1"/>
    <property type="molecule type" value="Genomic_DNA"/>
</dbReference>
<evidence type="ECO:0000256" key="4">
    <source>
        <dbReference type="ARBA" id="ARBA00022801"/>
    </source>
</evidence>
<keyword evidence="5" id="KW-0694">RNA-binding</keyword>
<dbReference type="Pfam" id="PF00825">
    <property type="entry name" value="Ribonuclease_P"/>
    <property type="match status" value="1"/>
</dbReference>
<dbReference type="GO" id="GO:0030677">
    <property type="term" value="C:ribonuclease P complex"/>
    <property type="evidence" value="ECO:0007669"/>
    <property type="project" value="TreeGrafter"/>
</dbReference>
<evidence type="ECO:0000313" key="6">
    <source>
        <dbReference type="EMBL" id="CAB4901907.1"/>
    </source>
</evidence>
<keyword evidence="1" id="KW-0819">tRNA processing</keyword>
<proteinExistence type="inferred from homology"/>
<dbReference type="HAMAP" id="MF_00227">
    <property type="entry name" value="RNase_P"/>
    <property type="match status" value="1"/>
</dbReference>
<evidence type="ECO:0000256" key="1">
    <source>
        <dbReference type="ARBA" id="ARBA00022694"/>
    </source>
</evidence>
<dbReference type="SUPFAM" id="SSF54211">
    <property type="entry name" value="Ribosomal protein S5 domain 2-like"/>
    <property type="match status" value="1"/>
</dbReference>
<keyword evidence="4" id="KW-0378">Hydrolase</keyword>
<dbReference type="PANTHER" id="PTHR33992">
    <property type="entry name" value="RIBONUCLEASE P PROTEIN COMPONENT"/>
    <property type="match status" value="1"/>
</dbReference>
<name>A0A6J7G1Y1_9ZZZZ</name>